<dbReference type="Proteomes" id="UP000887574">
    <property type="component" value="Unplaced"/>
</dbReference>
<evidence type="ECO:0000313" key="1">
    <source>
        <dbReference type="Proteomes" id="UP000887574"/>
    </source>
</evidence>
<protein>
    <submittedName>
        <fullName evidence="2">Uncharacterized protein</fullName>
    </submittedName>
</protein>
<sequence length="84" mass="9782">MAIDEQDNSDMGGAVSYEKTGAQRLVVGFLHGDIVTRYGRVNVISTIQYNYLAMFCFYFNRCIGGEKNYIEDYFIDVKMIEYFY</sequence>
<evidence type="ECO:0000313" key="2">
    <source>
        <dbReference type="WBParaSite" id="jg1687"/>
    </source>
</evidence>
<keyword evidence="1" id="KW-1185">Reference proteome</keyword>
<dbReference type="WBParaSite" id="jg1687">
    <property type="protein sequence ID" value="jg1687"/>
    <property type="gene ID" value="jg1687"/>
</dbReference>
<reference evidence="2" key="1">
    <citation type="submission" date="2022-11" db="UniProtKB">
        <authorList>
            <consortium name="WormBaseParasite"/>
        </authorList>
    </citation>
    <scope>IDENTIFICATION</scope>
</reference>
<proteinExistence type="predicted"/>
<organism evidence="1 2">
    <name type="scientific">Ditylenchus dipsaci</name>
    <dbReference type="NCBI Taxonomy" id="166011"/>
    <lineage>
        <taxon>Eukaryota</taxon>
        <taxon>Metazoa</taxon>
        <taxon>Ecdysozoa</taxon>
        <taxon>Nematoda</taxon>
        <taxon>Chromadorea</taxon>
        <taxon>Rhabditida</taxon>
        <taxon>Tylenchina</taxon>
        <taxon>Tylenchomorpha</taxon>
        <taxon>Sphaerularioidea</taxon>
        <taxon>Anguinidae</taxon>
        <taxon>Anguininae</taxon>
        <taxon>Ditylenchus</taxon>
    </lineage>
</organism>
<accession>A0A915D950</accession>
<name>A0A915D950_9BILA</name>
<dbReference type="AlphaFoldDB" id="A0A915D950"/>